<dbReference type="GO" id="GO:0006465">
    <property type="term" value="P:signal peptide processing"/>
    <property type="evidence" value="ECO:0007669"/>
    <property type="project" value="InterPro"/>
</dbReference>
<dbReference type="Proteomes" id="UP000199250">
    <property type="component" value="Unassembled WGS sequence"/>
</dbReference>
<name>A0A1H6WSV1_9GAMM</name>
<dbReference type="GO" id="GO:0004252">
    <property type="term" value="F:serine-type endopeptidase activity"/>
    <property type="evidence" value="ECO:0007669"/>
    <property type="project" value="InterPro"/>
</dbReference>
<reference evidence="2 3" key="1">
    <citation type="submission" date="2016-10" db="EMBL/GenBank/DDBJ databases">
        <authorList>
            <person name="de Groot N.N."/>
        </authorList>
    </citation>
    <scope>NUCLEOTIDE SEQUENCE [LARGE SCALE GENOMIC DNA]</scope>
    <source>
        <strain evidence="2 3">DSM 373</strain>
    </source>
</reference>
<dbReference type="SUPFAM" id="SSF51306">
    <property type="entry name" value="LexA/Signal peptidase"/>
    <property type="match status" value="1"/>
</dbReference>
<dbReference type="InterPro" id="IPR019533">
    <property type="entry name" value="Peptidase_S26"/>
</dbReference>
<dbReference type="Pfam" id="PF10502">
    <property type="entry name" value="Peptidase_S26"/>
    <property type="match status" value="1"/>
</dbReference>
<dbReference type="InterPro" id="IPR036286">
    <property type="entry name" value="LexA/Signal_pep-like_sf"/>
</dbReference>
<dbReference type="RefSeq" id="WP_090732997.1">
    <property type="nucleotide sequence ID" value="NZ_FNYQ01000054.1"/>
</dbReference>
<accession>A0A1H6WSV1</accession>
<feature type="domain" description="Peptidase S26" evidence="1">
    <location>
        <begin position="47"/>
        <end position="191"/>
    </location>
</feature>
<dbReference type="AlphaFoldDB" id="A0A1H6WSV1"/>
<evidence type="ECO:0000313" key="2">
    <source>
        <dbReference type="EMBL" id="SEJ15572.1"/>
    </source>
</evidence>
<protein>
    <submittedName>
        <fullName evidence="2">Conjugal transfer pilin signal peptidase TrbI</fullName>
    </submittedName>
</protein>
<dbReference type="Gene3D" id="2.10.109.10">
    <property type="entry name" value="Umud Fragment, subunit A"/>
    <property type="match status" value="1"/>
</dbReference>
<organism evidence="2 3">
    <name type="scientific">Azotobacter beijerinckii</name>
    <dbReference type="NCBI Taxonomy" id="170623"/>
    <lineage>
        <taxon>Bacteria</taxon>
        <taxon>Pseudomonadati</taxon>
        <taxon>Pseudomonadota</taxon>
        <taxon>Gammaproteobacteria</taxon>
        <taxon>Pseudomonadales</taxon>
        <taxon>Pseudomonadaceae</taxon>
        <taxon>Azotobacter</taxon>
    </lineage>
</organism>
<dbReference type="OrthoDB" id="5360818at2"/>
<evidence type="ECO:0000313" key="3">
    <source>
        <dbReference type="Proteomes" id="UP000199250"/>
    </source>
</evidence>
<dbReference type="EMBL" id="FNYQ01000054">
    <property type="protein sequence ID" value="SEJ15572.1"/>
    <property type="molecule type" value="Genomic_DNA"/>
</dbReference>
<gene>
    <name evidence="2" type="ORF">SAMN04244572_02944</name>
</gene>
<proteinExistence type="predicted"/>
<sequence>MKLRNPFSIQAKIDRAMAEVERARQPRRIGVSTGFLAKGALFSALVAAGVVALASRYSVAIAVQENLCLPPYRVWIIDKYATEPARGAIFAFKSQGLGPLFADGTTIVKVLDGLPGDRVSVTEESTRVNGQVIATGLQVARQYGFDPQRYVRQGVIEPDRYWFFGRTADSFDSRYWGSVASHQIIGRAYPLW</sequence>
<evidence type="ECO:0000259" key="1">
    <source>
        <dbReference type="Pfam" id="PF10502"/>
    </source>
</evidence>